<evidence type="ECO:0000256" key="2">
    <source>
        <dbReference type="ARBA" id="ARBA00005001"/>
    </source>
</evidence>
<evidence type="ECO:0000256" key="7">
    <source>
        <dbReference type="ARBA" id="ARBA00022676"/>
    </source>
</evidence>
<feature type="domain" description="Glycosyltransferase 2-like" evidence="13">
    <location>
        <begin position="242"/>
        <end position="430"/>
    </location>
</feature>
<feature type="transmembrane region" description="Helical" evidence="12">
    <location>
        <begin position="413"/>
        <end position="435"/>
    </location>
</feature>
<evidence type="ECO:0000256" key="11">
    <source>
        <dbReference type="ARBA" id="ARBA00023136"/>
    </source>
</evidence>
<accession>A0A258D3S8</accession>
<feature type="transmembrane region" description="Helical" evidence="12">
    <location>
        <begin position="61"/>
        <end position="80"/>
    </location>
</feature>
<evidence type="ECO:0000256" key="3">
    <source>
        <dbReference type="ARBA" id="ARBA00009337"/>
    </source>
</evidence>
<dbReference type="CDD" id="cd04191">
    <property type="entry name" value="Glucan_BSP_MdoH"/>
    <property type="match status" value="1"/>
</dbReference>
<evidence type="ECO:0000256" key="4">
    <source>
        <dbReference type="ARBA" id="ARBA00020585"/>
    </source>
</evidence>
<evidence type="ECO:0000256" key="10">
    <source>
        <dbReference type="ARBA" id="ARBA00022989"/>
    </source>
</evidence>
<keyword evidence="7" id="KW-0328">Glycosyltransferase</keyword>
<evidence type="ECO:0000259" key="13">
    <source>
        <dbReference type="Pfam" id="PF13632"/>
    </source>
</evidence>
<organism evidence="14 15">
    <name type="scientific">Caulobacter vibrioides</name>
    <name type="common">Caulobacter crescentus</name>
    <dbReference type="NCBI Taxonomy" id="155892"/>
    <lineage>
        <taxon>Bacteria</taxon>
        <taxon>Pseudomonadati</taxon>
        <taxon>Pseudomonadota</taxon>
        <taxon>Alphaproteobacteria</taxon>
        <taxon>Caulobacterales</taxon>
        <taxon>Caulobacteraceae</taxon>
        <taxon>Caulobacter</taxon>
    </lineage>
</organism>
<keyword evidence="10 12" id="KW-1133">Transmembrane helix</keyword>
<evidence type="ECO:0000256" key="5">
    <source>
        <dbReference type="ARBA" id="ARBA00022475"/>
    </source>
</evidence>
<gene>
    <name evidence="14" type="ORF">B7Z12_11795</name>
</gene>
<dbReference type="AlphaFoldDB" id="A0A258D3S8"/>
<keyword evidence="8 14" id="KW-0808">Transferase</keyword>
<evidence type="ECO:0000256" key="12">
    <source>
        <dbReference type="SAM" id="Phobius"/>
    </source>
</evidence>
<evidence type="ECO:0000313" key="14">
    <source>
        <dbReference type="EMBL" id="OYX02590.1"/>
    </source>
</evidence>
<name>A0A258D3S8_CAUVI</name>
<keyword evidence="5" id="KW-1003">Cell membrane</keyword>
<dbReference type="SUPFAM" id="SSF53448">
    <property type="entry name" value="Nucleotide-diphospho-sugar transferases"/>
    <property type="match status" value="1"/>
</dbReference>
<keyword evidence="6" id="KW-0997">Cell inner membrane</keyword>
<evidence type="ECO:0000256" key="1">
    <source>
        <dbReference type="ARBA" id="ARBA00004429"/>
    </source>
</evidence>
<dbReference type="GO" id="GO:0016758">
    <property type="term" value="F:hexosyltransferase activity"/>
    <property type="evidence" value="ECO:0007669"/>
    <property type="project" value="TreeGrafter"/>
</dbReference>
<evidence type="ECO:0000256" key="9">
    <source>
        <dbReference type="ARBA" id="ARBA00022692"/>
    </source>
</evidence>
<dbReference type="Pfam" id="PF13632">
    <property type="entry name" value="Glyco_trans_2_3"/>
    <property type="match status" value="1"/>
</dbReference>
<dbReference type="NCBIfam" id="NF003958">
    <property type="entry name" value="PRK05454.2-1"/>
    <property type="match status" value="1"/>
</dbReference>
<keyword evidence="11 12" id="KW-0472">Membrane</keyword>
<feature type="transmembrane region" description="Helical" evidence="12">
    <location>
        <begin position="100"/>
        <end position="122"/>
    </location>
</feature>
<comment type="subcellular location">
    <subcellularLocation>
        <location evidence="1">Cell inner membrane</location>
        <topology evidence="1">Multi-pass membrane protein</topology>
    </subcellularLocation>
</comment>
<dbReference type="GO" id="GO:0005886">
    <property type="term" value="C:plasma membrane"/>
    <property type="evidence" value="ECO:0007669"/>
    <property type="project" value="UniProtKB-SubCell"/>
</dbReference>
<evidence type="ECO:0000313" key="15">
    <source>
        <dbReference type="Proteomes" id="UP000215616"/>
    </source>
</evidence>
<dbReference type="PANTHER" id="PTHR43867">
    <property type="entry name" value="CELLULOSE SYNTHASE CATALYTIC SUBUNIT A [UDP-FORMING]"/>
    <property type="match status" value="1"/>
</dbReference>
<dbReference type="InterPro" id="IPR029044">
    <property type="entry name" value="Nucleotide-diphossugar_trans"/>
</dbReference>
<dbReference type="NCBIfam" id="NF003962">
    <property type="entry name" value="PRK05454.2-5"/>
    <property type="match status" value="1"/>
</dbReference>
<keyword evidence="9 12" id="KW-0812">Transmembrane</keyword>
<protein>
    <recommendedName>
        <fullName evidence="4">Glucans biosynthesis glucosyltransferase H</fullName>
    </recommendedName>
</protein>
<proteinExistence type="inferred from homology"/>
<dbReference type="Gene3D" id="3.90.550.10">
    <property type="entry name" value="Spore Coat Polysaccharide Biosynthesis Protein SpsA, Chain A"/>
    <property type="match status" value="1"/>
</dbReference>
<dbReference type="PANTHER" id="PTHR43867:SF5">
    <property type="entry name" value="GLUCANS BIOSYNTHESIS GLUCOSYLTRANSFERASE H"/>
    <property type="match status" value="1"/>
</dbReference>
<sequence length="447" mass="49370">MSDRSALFDVRSSTSVSLDQVVRRDTVEIPSEAPLAMPVQPLSFWQGGARRATALIQDMNLRRWMLGLMTLAMGVAGWKASFDTIALGGVTRLEAVVVTLLAPLFLALSLWFCTALIGFVVLMGKPKDPLGIDGETPMPKLHTRTAILMPVYNEDAAAVFARLRAMDASIAETGAARNFDIFVISDTRDAQVALAEQACFARFRREANCNVYYRIRKENTGRKAGNVADWVSRWGSAYEHMLVLDADSLMTGEAMVRLADAMERHPGAGLIQTMPMIINGQTIFARTLQFATRLYGRVAWTGLAWWSGSESSFWGHNAILRTRAFAETCGLPHLPGPKPFGGEVMSHDALESALLRRGGWSVHLAPYLDGSYEESPSNLLDFATRDRRWCRGNIQHVPLIALPGLHWMSRMHLVIGVLSYALSPLWFFCLSAGLISRALMPELKKAA</sequence>
<dbReference type="InterPro" id="IPR001173">
    <property type="entry name" value="Glyco_trans_2-like"/>
</dbReference>
<feature type="non-terminal residue" evidence="14">
    <location>
        <position position="447"/>
    </location>
</feature>
<dbReference type="InterPro" id="IPR050321">
    <property type="entry name" value="Glycosyltr_2/OpgH_subfam"/>
</dbReference>
<dbReference type="EMBL" id="NCDQ01000181">
    <property type="protein sequence ID" value="OYX02590.1"/>
    <property type="molecule type" value="Genomic_DNA"/>
</dbReference>
<comment type="caution">
    <text evidence="14">The sequence shown here is derived from an EMBL/GenBank/DDBJ whole genome shotgun (WGS) entry which is preliminary data.</text>
</comment>
<evidence type="ECO:0000256" key="6">
    <source>
        <dbReference type="ARBA" id="ARBA00022519"/>
    </source>
</evidence>
<comment type="pathway">
    <text evidence="2">Glycan metabolism; osmoregulated periplasmic glucan (OPG) biosynthesis.</text>
</comment>
<evidence type="ECO:0000256" key="8">
    <source>
        <dbReference type="ARBA" id="ARBA00022679"/>
    </source>
</evidence>
<reference evidence="14 15" key="1">
    <citation type="submission" date="2017-03" db="EMBL/GenBank/DDBJ databases">
        <title>Lifting the veil on microbial sulfur biogeochemistry in mining wastewaters.</title>
        <authorList>
            <person name="Kantor R.S."/>
            <person name="Colenbrander Nelson T."/>
            <person name="Marshall S."/>
            <person name="Bennett D."/>
            <person name="Apte S."/>
            <person name="Camacho D."/>
            <person name="Thomas B.C."/>
            <person name="Warren L.A."/>
            <person name="Banfield J.F."/>
        </authorList>
    </citation>
    <scope>NUCLEOTIDE SEQUENCE [LARGE SCALE GENOMIC DNA]</scope>
    <source>
        <strain evidence="14">32-67-7</strain>
    </source>
</reference>
<comment type="similarity">
    <text evidence="3">Belongs to the glycosyltransferase 2 family. OpgH subfamily.</text>
</comment>
<dbReference type="Proteomes" id="UP000215616">
    <property type="component" value="Unassembled WGS sequence"/>
</dbReference>